<evidence type="ECO:0000313" key="21">
    <source>
        <dbReference type="Ensembl" id="ENSJJAP00000017449.1"/>
    </source>
</evidence>
<accession>A0A8C5L638</accession>
<feature type="compositionally biased region" description="Pro residues" evidence="18">
    <location>
        <begin position="56"/>
        <end position="65"/>
    </location>
</feature>
<dbReference type="GO" id="GO:0030246">
    <property type="term" value="F:carbohydrate binding"/>
    <property type="evidence" value="ECO:0007669"/>
    <property type="project" value="UniProtKB-KW"/>
</dbReference>
<dbReference type="InterPro" id="IPR018378">
    <property type="entry name" value="C-type_lectin_CS"/>
</dbReference>
<dbReference type="SMART" id="SM00034">
    <property type="entry name" value="CLECT"/>
    <property type="match status" value="1"/>
</dbReference>
<proteinExistence type="inferred from homology"/>
<evidence type="ECO:0000313" key="22">
    <source>
        <dbReference type="Proteomes" id="UP000694385"/>
    </source>
</evidence>
<dbReference type="GeneID" id="101611105"/>
<dbReference type="OrthoDB" id="7357196at2759"/>
<evidence type="ECO:0000256" key="4">
    <source>
        <dbReference type="ARBA" id="ARBA00022525"/>
    </source>
</evidence>
<feature type="compositionally biased region" description="Low complexity" evidence="18">
    <location>
        <begin position="69"/>
        <end position="82"/>
    </location>
</feature>
<dbReference type="GO" id="GO:0007585">
    <property type="term" value="P:respiratory gaseous exchange by respiratory system"/>
    <property type="evidence" value="ECO:0007669"/>
    <property type="project" value="UniProtKB-KW"/>
</dbReference>
<dbReference type="PROSITE" id="PS50041">
    <property type="entry name" value="C_TYPE_LECTIN_2"/>
    <property type="match status" value="1"/>
</dbReference>
<feature type="chain" id="PRO_5034298692" description="Pulmonary surfactant-associated protein A" evidence="19">
    <location>
        <begin position="18"/>
        <end position="248"/>
    </location>
</feature>
<evidence type="ECO:0000256" key="14">
    <source>
        <dbReference type="ARBA" id="ARBA00037480"/>
    </source>
</evidence>
<dbReference type="InterPro" id="IPR001304">
    <property type="entry name" value="C-type_lectin-like"/>
</dbReference>
<dbReference type="GO" id="GO:0005615">
    <property type="term" value="C:extracellular space"/>
    <property type="evidence" value="ECO:0007669"/>
    <property type="project" value="TreeGrafter"/>
</dbReference>
<dbReference type="SUPFAM" id="SSF57944">
    <property type="entry name" value="Triple coiled coil domain of C-type lectins"/>
    <property type="match status" value="1"/>
</dbReference>
<comment type="subunit">
    <text evidence="16">Oligomeric complex of 6 set of homotrimers.</text>
</comment>
<keyword evidence="12" id="KW-1015">Disulfide bond</keyword>
<evidence type="ECO:0000256" key="9">
    <source>
        <dbReference type="ARBA" id="ARBA00022734"/>
    </source>
</evidence>
<evidence type="ECO:0000256" key="13">
    <source>
        <dbReference type="ARBA" id="ARBA00023180"/>
    </source>
</evidence>
<evidence type="ECO:0000259" key="20">
    <source>
        <dbReference type="PROSITE" id="PS50041"/>
    </source>
</evidence>
<evidence type="ECO:0000256" key="3">
    <source>
        <dbReference type="ARBA" id="ARBA00022439"/>
    </source>
</evidence>
<keyword evidence="5" id="KW-0272">Extracellular matrix</keyword>
<dbReference type="Pfam" id="PF00059">
    <property type="entry name" value="Lectin_C"/>
    <property type="match status" value="1"/>
</dbReference>
<feature type="compositionally biased region" description="Basic and acidic residues" evidence="18">
    <location>
        <begin position="42"/>
        <end position="51"/>
    </location>
</feature>
<evidence type="ECO:0000256" key="15">
    <source>
        <dbReference type="ARBA" id="ARBA00038230"/>
    </source>
</evidence>
<dbReference type="SUPFAM" id="SSF56436">
    <property type="entry name" value="C-type lectin-like"/>
    <property type="match status" value="1"/>
</dbReference>
<dbReference type="GO" id="GO:0005581">
    <property type="term" value="C:collagen trimer"/>
    <property type="evidence" value="ECO:0007669"/>
    <property type="project" value="UniProtKB-KW"/>
</dbReference>
<evidence type="ECO:0000256" key="1">
    <source>
        <dbReference type="ARBA" id="ARBA00004364"/>
    </source>
</evidence>
<name>A0A8C5L638_JACJA</name>
<feature type="compositionally biased region" description="Basic and acidic residues" evidence="18">
    <location>
        <begin position="84"/>
        <end position="93"/>
    </location>
</feature>
<dbReference type="GO" id="GO:0005771">
    <property type="term" value="C:multivesicular body"/>
    <property type="evidence" value="ECO:0007669"/>
    <property type="project" value="TreeGrafter"/>
</dbReference>
<evidence type="ECO:0000256" key="18">
    <source>
        <dbReference type="SAM" id="MobiDB-lite"/>
    </source>
</evidence>
<dbReference type="GO" id="GO:0046872">
    <property type="term" value="F:metal ion binding"/>
    <property type="evidence" value="ECO:0007669"/>
    <property type="project" value="UniProtKB-KW"/>
</dbReference>
<organism evidence="21 22">
    <name type="scientific">Jaculus jaculus</name>
    <name type="common">Lesser Egyptian jerboa</name>
    <dbReference type="NCBI Taxonomy" id="51337"/>
    <lineage>
        <taxon>Eukaryota</taxon>
        <taxon>Metazoa</taxon>
        <taxon>Chordata</taxon>
        <taxon>Craniata</taxon>
        <taxon>Vertebrata</taxon>
        <taxon>Euteleostomi</taxon>
        <taxon>Mammalia</taxon>
        <taxon>Eutheria</taxon>
        <taxon>Euarchontoglires</taxon>
        <taxon>Glires</taxon>
        <taxon>Rodentia</taxon>
        <taxon>Myomorpha</taxon>
        <taxon>Dipodoidea</taxon>
        <taxon>Dipodidae</taxon>
        <taxon>Dipodinae</taxon>
        <taxon>Jaculus</taxon>
    </lineage>
</organism>
<dbReference type="InterPro" id="IPR016186">
    <property type="entry name" value="C-type_lectin-like/link_sf"/>
</dbReference>
<dbReference type="GeneTree" id="ENSGT00940000156653"/>
<keyword evidence="13" id="KW-0325">Glycoprotein</keyword>
<dbReference type="PANTHER" id="PTHR24024">
    <property type="entry name" value="PULMONARY SURFACTANT-ASSOCIATED PROTEIN A"/>
    <property type="match status" value="1"/>
</dbReference>
<dbReference type="InterPro" id="IPR033990">
    <property type="entry name" value="Collectin_CTLD"/>
</dbReference>
<keyword evidence="4" id="KW-0964">Secreted</keyword>
<evidence type="ECO:0000256" key="11">
    <source>
        <dbReference type="ARBA" id="ARBA00023119"/>
    </source>
</evidence>
<dbReference type="Proteomes" id="UP000694385">
    <property type="component" value="Unassembled WGS sequence"/>
</dbReference>
<sequence>MSLSSFTLIFILTVVCGIKCNGTEVCAGSPGIPGTPGTHGLPGRDGRDGVKGDPGLPGPMGPPGGMPGLPGRDGLPGAPGAPGERGDKGEPGERGLPGFPSYLDEELQTKLHELRHQILKAMGVLSLQGSMLAVGEKVFSTNGQSVNFDAIRETCARAGGNIATPTSPEENEAIASFVKKYNTYAYLGVVEEQSPGDFLYLDGTPVNYTNWYPGEPAGRGREKCVEMYSDGTWNDKNCQQYRLAVCEF</sequence>
<evidence type="ECO:0000256" key="5">
    <source>
        <dbReference type="ARBA" id="ARBA00022530"/>
    </source>
</evidence>
<dbReference type="AlphaFoldDB" id="A0A8C5L638"/>
<dbReference type="OMA" id="VRKHNTY"/>
<keyword evidence="7" id="KW-0479">Metal-binding</keyword>
<comment type="subcellular location">
    <subcellularLocation>
        <location evidence="2">Secreted</location>
        <location evidence="2">Extracellular space</location>
        <location evidence="2">Extracellular matrix</location>
    </subcellularLocation>
    <subcellularLocation>
        <location evidence="1">Secreted</location>
        <location evidence="1">Extracellular space</location>
        <location evidence="1">Surface film</location>
    </subcellularLocation>
</comment>
<evidence type="ECO:0000256" key="12">
    <source>
        <dbReference type="ARBA" id="ARBA00023157"/>
    </source>
</evidence>
<dbReference type="FunFam" id="3.10.100.10:FF:000056">
    <property type="entry name" value="Pulmonary surfactant-associated protein A"/>
    <property type="match status" value="1"/>
</dbReference>
<feature type="region of interest" description="Disordered" evidence="18">
    <location>
        <begin position="28"/>
        <end position="98"/>
    </location>
</feature>
<evidence type="ECO:0000256" key="6">
    <source>
        <dbReference type="ARBA" id="ARBA00022713"/>
    </source>
</evidence>
<dbReference type="Ensembl" id="ENSJJAT00000023969.1">
    <property type="protein sequence ID" value="ENSJJAP00000017449.1"/>
    <property type="gene ID" value="ENSJJAG00000018997.1"/>
</dbReference>
<evidence type="ECO:0000256" key="7">
    <source>
        <dbReference type="ARBA" id="ARBA00022723"/>
    </source>
</evidence>
<evidence type="ECO:0000256" key="16">
    <source>
        <dbReference type="ARBA" id="ARBA00038763"/>
    </source>
</evidence>
<dbReference type="Gene3D" id="3.10.100.10">
    <property type="entry name" value="Mannose-Binding Protein A, subunit A"/>
    <property type="match status" value="1"/>
</dbReference>
<keyword evidence="8 19" id="KW-0732">Signal</keyword>
<dbReference type="RefSeq" id="XP_004657888.1">
    <property type="nucleotide sequence ID" value="XM_004657831.2"/>
</dbReference>
<evidence type="ECO:0000256" key="19">
    <source>
        <dbReference type="SAM" id="SignalP"/>
    </source>
</evidence>
<keyword evidence="22" id="KW-1185">Reference proteome</keyword>
<protein>
    <recommendedName>
        <fullName evidence="17">Pulmonary surfactant-associated protein A</fullName>
    </recommendedName>
</protein>
<reference evidence="21" key="1">
    <citation type="submission" date="2025-08" db="UniProtKB">
        <authorList>
            <consortium name="Ensembl"/>
        </authorList>
    </citation>
    <scope>IDENTIFICATION</scope>
</reference>
<evidence type="ECO:0000256" key="2">
    <source>
        <dbReference type="ARBA" id="ARBA00004498"/>
    </source>
</evidence>
<evidence type="ECO:0000256" key="17">
    <source>
        <dbReference type="ARBA" id="ARBA00041095"/>
    </source>
</evidence>
<dbReference type="PANTHER" id="PTHR24024:SF13">
    <property type="entry name" value="PULMONARY SURFACTANT-ASSOCIATED PROTEIN A1"/>
    <property type="match status" value="1"/>
</dbReference>
<feature type="domain" description="C-type lectin" evidence="20">
    <location>
        <begin position="134"/>
        <end position="247"/>
    </location>
</feature>
<keyword evidence="6" id="KW-0305">Gaseous exchange</keyword>
<keyword evidence="3" id="KW-0767">Surface film</keyword>
<keyword evidence="10" id="KW-0106">Calcium</keyword>
<keyword evidence="11" id="KW-0176">Collagen</keyword>
<gene>
    <name evidence="21" type="primary">LOC101611105</name>
</gene>
<dbReference type="InterPro" id="IPR016187">
    <property type="entry name" value="CTDL_fold"/>
</dbReference>
<keyword evidence="9" id="KW-0430">Lectin</keyword>
<comment type="similarity">
    <text evidence="15">Belongs to the SFTPA family.</text>
</comment>
<dbReference type="InterPro" id="IPR051077">
    <property type="entry name" value="Ca-dependent_lectin"/>
</dbReference>
<feature type="signal peptide" evidence="19">
    <location>
        <begin position="1"/>
        <end position="17"/>
    </location>
</feature>
<dbReference type="PROSITE" id="PS00615">
    <property type="entry name" value="C_TYPE_LECTIN_1"/>
    <property type="match status" value="1"/>
</dbReference>
<evidence type="ECO:0000256" key="8">
    <source>
        <dbReference type="ARBA" id="ARBA00022729"/>
    </source>
</evidence>
<dbReference type="CDD" id="cd03591">
    <property type="entry name" value="CLECT_collectin_like"/>
    <property type="match status" value="1"/>
</dbReference>
<reference evidence="21" key="2">
    <citation type="submission" date="2025-09" db="UniProtKB">
        <authorList>
            <consortium name="Ensembl"/>
        </authorList>
    </citation>
    <scope>IDENTIFICATION</scope>
</reference>
<evidence type="ECO:0000256" key="10">
    <source>
        <dbReference type="ARBA" id="ARBA00022837"/>
    </source>
</evidence>
<comment type="function">
    <text evidence="14">In presence of calcium ions, it binds to surfactant phospholipids and contributes to lower the surface tension at the air-liquid interface in the alveoli of the mammalian lung and is essential for normal respiration. Enhances the expression of MYO18A/SP-R210 on alveolar macrophages.</text>
</comment>